<dbReference type="KEGG" id="muo:115479824"/>
<accession>A0A6P7ZET3</accession>
<dbReference type="GeneID" id="115479824"/>
<protein>
    <submittedName>
        <fullName evidence="3">Required for excision 1-B domain-containing protein</fullName>
    </submittedName>
</protein>
<dbReference type="FunCoup" id="A0A6P7ZET3">
    <property type="interactions" value="86"/>
</dbReference>
<keyword evidence="1" id="KW-0175">Coiled coil</keyword>
<feature type="coiled-coil region" evidence="1">
    <location>
        <begin position="80"/>
        <end position="107"/>
    </location>
</feature>
<organism evidence="2 3">
    <name type="scientific">Microcaecilia unicolor</name>
    <dbReference type="NCBI Taxonomy" id="1415580"/>
    <lineage>
        <taxon>Eukaryota</taxon>
        <taxon>Metazoa</taxon>
        <taxon>Chordata</taxon>
        <taxon>Craniata</taxon>
        <taxon>Vertebrata</taxon>
        <taxon>Euteleostomi</taxon>
        <taxon>Amphibia</taxon>
        <taxon>Gymnophiona</taxon>
        <taxon>Siphonopidae</taxon>
        <taxon>Microcaecilia</taxon>
    </lineage>
</organism>
<proteinExistence type="predicted"/>
<dbReference type="RefSeq" id="XP_030073910.1">
    <property type="nucleotide sequence ID" value="XM_030218050.1"/>
</dbReference>
<dbReference type="OrthoDB" id="434723at2759"/>
<sequence>MSENDFKALVQRLYALQAERVEAYRLFEAGHQAYLNTGPHYDFIQYRQLVHEITLAFNSISKEIIQMKDRFHEVYGRPDLSEHIEKIQEMEKEKLELTARLQIAKQNALDHPGVEAHAQEVQELKHKIIKTMEAISEILQDFKYDSEETE</sequence>
<reference evidence="3" key="2">
    <citation type="submission" date="2025-08" db="UniProtKB">
        <authorList>
            <consortium name="RefSeq"/>
        </authorList>
    </citation>
    <scope>IDENTIFICATION</scope>
</reference>
<dbReference type="CTD" id="55049"/>
<evidence type="ECO:0000313" key="2">
    <source>
        <dbReference type="Proteomes" id="UP000515156"/>
    </source>
</evidence>
<name>A0A6P7ZET3_9AMPH</name>
<dbReference type="PANTHER" id="PTHR28309">
    <property type="entry name" value="REQUIRED FOR EXCISION 1-B DOMAIN-CONTAINING PROTEIN"/>
    <property type="match status" value="1"/>
</dbReference>
<reference evidence="2" key="1">
    <citation type="submission" date="2024-06" db="UniProtKB">
        <authorList>
            <consortium name="RefSeq"/>
        </authorList>
    </citation>
    <scope>NUCLEOTIDE SEQUENCE [LARGE SCALE GENOMIC DNA]</scope>
</reference>
<evidence type="ECO:0000256" key="1">
    <source>
        <dbReference type="SAM" id="Coils"/>
    </source>
</evidence>
<dbReference type="PANTHER" id="PTHR28309:SF1">
    <property type="entry name" value="REQUIRED FOR EXCISION 1-B DOMAIN-CONTAINING PROTEIN"/>
    <property type="match status" value="1"/>
</dbReference>
<gene>
    <name evidence="3" type="primary">REX1BD</name>
</gene>
<evidence type="ECO:0000313" key="3">
    <source>
        <dbReference type="RefSeq" id="XP_030073910.1"/>
    </source>
</evidence>
<keyword evidence="2" id="KW-1185">Reference proteome</keyword>
<dbReference type="Proteomes" id="UP000515156">
    <property type="component" value="Chromosome 11"/>
</dbReference>
<dbReference type="AlphaFoldDB" id="A0A6P7ZET3"/>
<dbReference type="Pfam" id="PF14966">
    <property type="entry name" value="DNA_repr_REX1B"/>
    <property type="match status" value="1"/>
</dbReference>
<dbReference type="InParanoid" id="A0A6P7ZET3"/>
<dbReference type="InterPro" id="IPR039491">
    <property type="entry name" value="REX1-B"/>
</dbReference>